<dbReference type="InterPro" id="IPR001796">
    <property type="entry name" value="DHFR_dom"/>
</dbReference>
<sequence length="472" mass="55049">MNVIVSVNNNNIIGIDNDLLIHSKEDLKNFAMITKYSESDKPNMVIMGYNTWSSIPNRPLKDRVNIVITKNHITEFNNTDDLKAFVTFDNFMEWFDSNKINYNKCFIIGGSSIYNTVFKNYIDYIELIYITKFNHSLDYSREDIQQGSITYFNHNLSKFKLIESTNEYSNVKLLGVDTGMEHTYLTYIHSDMYNYDEYQYLELLKDILNSDKKPTRNGDVYSKFGVRMEFDLRNGFPLLTTKQMGWKTVLRELLWFISGSTDNSELQSKKVHIWDKNADDFEERGLYEKNDLGPVYGFQWRHFGGEYINCKTPPYNGIDQLKYIIDTIKTDPHSRRLILSSWNPVDIPNMALPPCHVLVQFNIEGQYIDAQLYQRSGDMFLGVPFNITSYSFLLHIIGSITGYKPRKFVHVIGDAHIYEQHIEAVKTQINRIPYMFPVLEMKEITDIDNIKETDLNVVGYSSHSRISAEMVV</sequence>
<dbReference type="EMBL" id="MN739511">
    <property type="protein sequence ID" value="QHT09432.1"/>
    <property type="molecule type" value="Genomic_DNA"/>
</dbReference>
<evidence type="ECO:0000256" key="4">
    <source>
        <dbReference type="ARBA" id="ARBA00022603"/>
    </source>
</evidence>
<evidence type="ECO:0000256" key="3">
    <source>
        <dbReference type="ARBA" id="ARBA00011947"/>
    </source>
</evidence>
<dbReference type="Pfam" id="PF00303">
    <property type="entry name" value="Thymidylat_synt"/>
    <property type="match status" value="1"/>
</dbReference>
<dbReference type="PRINTS" id="PR00108">
    <property type="entry name" value="THYMDSNTHASE"/>
</dbReference>
<dbReference type="CDD" id="cd00351">
    <property type="entry name" value="TS_Pyrimidine_HMase"/>
    <property type="match status" value="1"/>
</dbReference>
<organism evidence="8">
    <name type="scientific">viral metagenome</name>
    <dbReference type="NCBI Taxonomy" id="1070528"/>
    <lineage>
        <taxon>unclassified sequences</taxon>
        <taxon>metagenomes</taxon>
        <taxon>organismal metagenomes</taxon>
    </lineage>
</organism>
<dbReference type="EC" id="2.1.1.45" evidence="3"/>
<dbReference type="PROSITE" id="PS51330">
    <property type="entry name" value="DHFR_2"/>
    <property type="match status" value="1"/>
</dbReference>
<name>A0A6C0CZ40_9ZZZZ</name>
<keyword evidence="4" id="KW-0489">Methyltransferase</keyword>
<keyword evidence="5" id="KW-0808">Transferase</keyword>
<dbReference type="PANTHER" id="PTHR11548">
    <property type="entry name" value="THYMIDYLATE SYNTHASE 1"/>
    <property type="match status" value="1"/>
</dbReference>
<feature type="domain" description="DHFR" evidence="7">
    <location>
        <begin position="1"/>
        <end position="189"/>
    </location>
</feature>
<evidence type="ECO:0000256" key="6">
    <source>
        <dbReference type="ARBA" id="ARBA00022727"/>
    </source>
</evidence>
<comment type="similarity">
    <text evidence="2">Belongs to the thymidylate synthase family.</text>
</comment>
<dbReference type="GO" id="GO:0005829">
    <property type="term" value="C:cytosol"/>
    <property type="evidence" value="ECO:0007669"/>
    <property type="project" value="TreeGrafter"/>
</dbReference>
<evidence type="ECO:0000256" key="1">
    <source>
        <dbReference type="ARBA" id="ARBA00004992"/>
    </source>
</evidence>
<keyword evidence="6" id="KW-0545">Nucleotide biosynthesis</keyword>
<accession>A0A6C0CZ40</accession>
<dbReference type="Gene3D" id="3.30.572.10">
    <property type="entry name" value="Thymidylate synthase/dCMP hydroxymethylase domain"/>
    <property type="match status" value="1"/>
</dbReference>
<proteinExistence type="inferred from homology"/>
<dbReference type="GO" id="GO:0004799">
    <property type="term" value="F:thymidylate synthase activity"/>
    <property type="evidence" value="ECO:0007669"/>
    <property type="project" value="UniProtKB-EC"/>
</dbReference>
<dbReference type="Pfam" id="PF00186">
    <property type="entry name" value="DHFR_1"/>
    <property type="match status" value="1"/>
</dbReference>
<comment type="pathway">
    <text evidence="1">Pyrimidine metabolism; dTTP biosynthesis.</text>
</comment>
<dbReference type="GO" id="GO:0032259">
    <property type="term" value="P:methylation"/>
    <property type="evidence" value="ECO:0007669"/>
    <property type="project" value="UniProtKB-KW"/>
</dbReference>
<dbReference type="InterPro" id="IPR024072">
    <property type="entry name" value="DHFR-like_dom_sf"/>
</dbReference>
<dbReference type="InterPro" id="IPR036926">
    <property type="entry name" value="Thymidate_synth/dCMP_Mease_sf"/>
</dbReference>
<dbReference type="GO" id="GO:0006231">
    <property type="term" value="P:dTMP biosynthetic process"/>
    <property type="evidence" value="ECO:0007669"/>
    <property type="project" value="InterPro"/>
</dbReference>
<dbReference type="Gene3D" id="3.40.430.10">
    <property type="entry name" value="Dihydrofolate Reductase, subunit A"/>
    <property type="match status" value="1"/>
</dbReference>
<dbReference type="PANTHER" id="PTHR11548:SF2">
    <property type="entry name" value="THYMIDYLATE SYNTHASE"/>
    <property type="match status" value="1"/>
</dbReference>
<dbReference type="GO" id="GO:0005739">
    <property type="term" value="C:mitochondrion"/>
    <property type="evidence" value="ECO:0007669"/>
    <property type="project" value="TreeGrafter"/>
</dbReference>
<dbReference type="GO" id="GO:0004146">
    <property type="term" value="F:dihydrofolate reductase activity"/>
    <property type="evidence" value="ECO:0007669"/>
    <property type="project" value="InterPro"/>
</dbReference>
<dbReference type="SUPFAM" id="SSF53597">
    <property type="entry name" value="Dihydrofolate reductase-like"/>
    <property type="match status" value="1"/>
</dbReference>
<evidence type="ECO:0000313" key="8">
    <source>
        <dbReference type="EMBL" id="QHT09432.1"/>
    </source>
</evidence>
<evidence type="ECO:0000256" key="5">
    <source>
        <dbReference type="ARBA" id="ARBA00022679"/>
    </source>
</evidence>
<evidence type="ECO:0000259" key="7">
    <source>
        <dbReference type="PROSITE" id="PS51330"/>
    </source>
</evidence>
<dbReference type="FunFam" id="3.30.572.10:FF:000007">
    <property type="entry name" value="thymidylate synthase isoform X2"/>
    <property type="match status" value="1"/>
</dbReference>
<reference evidence="8" key="1">
    <citation type="journal article" date="2020" name="Nature">
        <title>Giant virus diversity and host interactions through global metagenomics.</title>
        <authorList>
            <person name="Schulz F."/>
            <person name="Roux S."/>
            <person name="Paez-Espino D."/>
            <person name="Jungbluth S."/>
            <person name="Walsh D.A."/>
            <person name="Denef V.J."/>
            <person name="McMahon K.D."/>
            <person name="Konstantinidis K.T."/>
            <person name="Eloe-Fadrosh E.A."/>
            <person name="Kyrpides N.C."/>
            <person name="Woyke T."/>
        </authorList>
    </citation>
    <scope>NUCLEOTIDE SEQUENCE</scope>
    <source>
        <strain evidence="8">GVMAG-M-3300023110-24</strain>
    </source>
</reference>
<evidence type="ECO:0000256" key="2">
    <source>
        <dbReference type="ARBA" id="ARBA00009972"/>
    </source>
</evidence>
<dbReference type="InterPro" id="IPR045097">
    <property type="entry name" value="Thymidate_synth/dCMP_Mease"/>
</dbReference>
<dbReference type="InterPro" id="IPR000398">
    <property type="entry name" value="Thymidylate_synthase"/>
</dbReference>
<protein>
    <recommendedName>
        <fullName evidence="3">thymidylate synthase</fullName>
        <ecNumber evidence="3">2.1.1.45</ecNumber>
    </recommendedName>
</protein>
<dbReference type="NCBIfam" id="TIGR03284">
    <property type="entry name" value="thym_sym"/>
    <property type="match status" value="1"/>
</dbReference>
<dbReference type="HAMAP" id="MF_00008">
    <property type="entry name" value="Thymidy_synth_bact"/>
    <property type="match status" value="1"/>
</dbReference>
<dbReference type="SUPFAM" id="SSF55831">
    <property type="entry name" value="Thymidylate synthase/dCMP hydroxymethylase"/>
    <property type="match status" value="1"/>
</dbReference>
<dbReference type="AlphaFoldDB" id="A0A6C0CZ40"/>
<dbReference type="GO" id="GO:0046654">
    <property type="term" value="P:tetrahydrofolate biosynthetic process"/>
    <property type="evidence" value="ECO:0007669"/>
    <property type="project" value="InterPro"/>
</dbReference>
<dbReference type="CDD" id="cd00209">
    <property type="entry name" value="DHFR"/>
    <property type="match status" value="1"/>
</dbReference>
<dbReference type="InterPro" id="IPR023451">
    <property type="entry name" value="Thymidate_synth/dCMP_Mease_dom"/>
</dbReference>